<name>A0ABD5SUE7_9EURY</name>
<evidence type="ECO:0000313" key="3">
    <source>
        <dbReference type="EMBL" id="MFC6767187.1"/>
    </source>
</evidence>
<feature type="transmembrane region" description="Helical" evidence="2">
    <location>
        <begin position="46"/>
        <end position="68"/>
    </location>
</feature>
<accession>A0ABD5SUE7</accession>
<evidence type="ECO:0000256" key="2">
    <source>
        <dbReference type="SAM" id="Phobius"/>
    </source>
</evidence>
<dbReference type="EMBL" id="JBHSWV010000343">
    <property type="protein sequence ID" value="MFC6767187.1"/>
    <property type="molecule type" value="Genomic_DNA"/>
</dbReference>
<gene>
    <name evidence="3" type="ORF">ACFQE6_20040</name>
</gene>
<sequence>MRFVTPAQYEWEGWGESTAVIVAMGLALAIAGIVQTLETPVSQPVVAFKLFVSLLVPTGLATGGCWLASRDVSPDVRWRVATKVSIGIVIACALGVWLIGYVTLEGGTIRDPLSLVTILAAVGGATGFVSVVRDPLRNESTDSTYARRGNGDSNASPSPAATAADRESTAGEPTGATTTATTHERDSDTTESTDVTATPGESAASDISAATTTSPAAETSAAATASSAIDAPAAATASTPSETTSHGGVSPHIDAAAGPDDPTQFVDSAGHPEDATPEPSPLPARDPGV</sequence>
<feature type="compositionally biased region" description="Low complexity" evidence="1">
    <location>
        <begin position="202"/>
        <end position="245"/>
    </location>
</feature>
<feature type="transmembrane region" description="Helical" evidence="2">
    <location>
        <begin position="80"/>
        <end position="101"/>
    </location>
</feature>
<keyword evidence="4" id="KW-1185">Reference proteome</keyword>
<dbReference type="AlphaFoldDB" id="A0ABD5SUE7"/>
<comment type="caution">
    <text evidence="3">The sequence shown here is derived from an EMBL/GenBank/DDBJ whole genome shotgun (WGS) entry which is preliminary data.</text>
</comment>
<feature type="region of interest" description="Disordered" evidence="1">
    <location>
        <begin position="140"/>
        <end position="289"/>
    </location>
</feature>
<feature type="compositionally biased region" description="Pro residues" evidence="1">
    <location>
        <begin position="278"/>
        <end position="289"/>
    </location>
</feature>
<protein>
    <submittedName>
        <fullName evidence="3">Uncharacterized protein</fullName>
    </submittedName>
</protein>
<feature type="compositionally biased region" description="Low complexity" evidence="1">
    <location>
        <begin position="170"/>
        <end position="181"/>
    </location>
</feature>
<reference evidence="3 4" key="1">
    <citation type="journal article" date="2019" name="Int. J. Syst. Evol. Microbiol.">
        <title>The Global Catalogue of Microorganisms (GCM) 10K type strain sequencing project: providing services to taxonomists for standard genome sequencing and annotation.</title>
        <authorList>
            <consortium name="The Broad Institute Genomics Platform"/>
            <consortium name="The Broad Institute Genome Sequencing Center for Infectious Disease"/>
            <person name="Wu L."/>
            <person name="Ma J."/>
        </authorList>
    </citation>
    <scope>NUCLEOTIDE SEQUENCE [LARGE SCALE GENOMIC DNA]</scope>
    <source>
        <strain evidence="3 4">LMG 29247</strain>
    </source>
</reference>
<feature type="non-terminal residue" evidence="3">
    <location>
        <position position="289"/>
    </location>
</feature>
<dbReference type="Proteomes" id="UP001596383">
    <property type="component" value="Unassembled WGS sequence"/>
</dbReference>
<keyword evidence="2" id="KW-0812">Transmembrane</keyword>
<proteinExistence type="predicted"/>
<evidence type="ECO:0000256" key="1">
    <source>
        <dbReference type="SAM" id="MobiDB-lite"/>
    </source>
</evidence>
<feature type="transmembrane region" description="Helical" evidence="2">
    <location>
        <begin position="113"/>
        <end position="132"/>
    </location>
</feature>
<organism evidence="3 4">
    <name type="scientific">Natrinema soli</name>
    <dbReference type="NCBI Taxonomy" id="1930624"/>
    <lineage>
        <taxon>Archaea</taxon>
        <taxon>Methanobacteriati</taxon>
        <taxon>Methanobacteriota</taxon>
        <taxon>Stenosarchaea group</taxon>
        <taxon>Halobacteria</taxon>
        <taxon>Halobacteriales</taxon>
        <taxon>Natrialbaceae</taxon>
        <taxon>Natrinema</taxon>
    </lineage>
</organism>
<keyword evidence="2" id="KW-0472">Membrane</keyword>
<evidence type="ECO:0000313" key="4">
    <source>
        <dbReference type="Proteomes" id="UP001596383"/>
    </source>
</evidence>
<keyword evidence="2" id="KW-1133">Transmembrane helix</keyword>
<feature type="transmembrane region" description="Helical" evidence="2">
    <location>
        <begin position="12"/>
        <end position="34"/>
    </location>
</feature>